<dbReference type="Pfam" id="PF13620">
    <property type="entry name" value="CarboxypepD_reg"/>
    <property type="match status" value="1"/>
</dbReference>
<keyword evidence="4" id="KW-0732">Signal</keyword>
<dbReference type="SUPFAM" id="SSF49464">
    <property type="entry name" value="Carboxypeptidase regulatory domain-like"/>
    <property type="match status" value="1"/>
</dbReference>
<dbReference type="EMBL" id="UAUU01000005">
    <property type="protein sequence ID" value="SPZ84970.1"/>
    <property type="molecule type" value="Genomic_DNA"/>
</dbReference>
<evidence type="ECO:0000256" key="3">
    <source>
        <dbReference type="ARBA" id="ARBA00023237"/>
    </source>
</evidence>
<organism evidence="7 8">
    <name type="scientific">Sphingobacterium multivorum</name>
    <dbReference type="NCBI Taxonomy" id="28454"/>
    <lineage>
        <taxon>Bacteria</taxon>
        <taxon>Pseudomonadati</taxon>
        <taxon>Bacteroidota</taxon>
        <taxon>Sphingobacteriia</taxon>
        <taxon>Sphingobacteriales</taxon>
        <taxon>Sphingobacteriaceae</taxon>
        <taxon>Sphingobacterium</taxon>
    </lineage>
</organism>
<dbReference type="AlphaFoldDB" id="A0A2X2L6W5"/>
<dbReference type="PANTHER" id="PTHR40980:SF5">
    <property type="entry name" value="TONB-DEPENDENT RECEPTOR"/>
    <property type="match status" value="1"/>
</dbReference>
<dbReference type="InterPro" id="IPR012910">
    <property type="entry name" value="Plug_dom"/>
</dbReference>
<dbReference type="SUPFAM" id="SSF56935">
    <property type="entry name" value="Porins"/>
    <property type="match status" value="1"/>
</dbReference>
<reference evidence="7 8" key="1">
    <citation type="submission" date="2018-06" db="EMBL/GenBank/DDBJ databases">
        <authorList>
            <consortium name="Pathogen Informatics"/>
            <person name="Doyle S."/>
        </authorList>
    </citation>
    <scope>NUCLEOTIDE SEQUENCE [LARGE SCALE GENOMIC DNA]</scope>
    <source>
        <strain evidence="7 8">NCTC11343</strain>
    </source>
</reference>
<dbReference type="Proteomes" id="UP000251241">
    <property type="component" value="Unassembled WGS sequence"/>
</dbReference>
<evidence type="ECO:0000256" key="2">
    <source>
        <dbReference type="ARBA" id="ARBA00023136"/>
    </source>
</evidence>
<dbReference type="Pfam" id="PF14905">
    <property type="entry name" value="OMP_b-brl_3"/>
    <property type="match status" value="1"/>
</dbReference>
<dbReference type="Pfam" id="PF07715">
    <property type="entry name" value="Plug"/>
    <property type="match status" value="1"/>
</dbReference>
<evidence type="ECO:0000313" key="7">
    <source>
        <dbReference type="EMBL" id="SPZ84970.1"/>
    </source>
</evidence>
<name>A0A2X2L6W5_SPHMU</name>
<dbReference type="Gene3D" id="2.60.40.1120">
    <property type="entry name" value="Carboxypeptidase-like, regulatory domain"/>
    <property type="match status" value="1"/>
</dbReference>
<dbReference type="PANTHER" id="PTHR40980">
    <property type="entry name" value="PLUG DOMAIN-CONTAINING PROTEIN"/>
    <property type="match status" value="1"/>
</dbReference>
<keyword evidence="7" id="KW-0675">Receptor</keyword>
<dbReference type="InterPro" id="IPR037066">
    <property type="entry name" value="Plug_dom_sf"/>
</dbReference>
<dbReference type="Gene3D" id="2.40.170.20">
    <property type="entry name" value="TonB-dependent receptor, beta-barrel domain"/>
    <property type="match status" value="1"/>
</dbReference>
<evidence type="ECO:0000259" key="5">
    <source>
        <dbReference type="Pfam" id="PF07715"/>
    </source>
</evidence>
<sequence>MQKQKTNKLEPQLQLKRIAAVVTLAVAASTTVYAQGSGKVAGKVTNVKTGETITGVTVKVLGTARVGSSDVTGNYNIPAVPAGKYTLEFSYVGFATKQITDVEIKDKDVTTLDVVLDNTGGTVLDQVVVTGTFKKESISALYSQQKNSARISSGISTEQIKRSPDRNTSEAIKRVSGASIQDNKYVIVRGLSDRYNSAMLNNAILPNTEVDKRAFSFDIIPSNLIESIIINKTATPDIPADFSGGVVQVNTKDFPEKNFFDASIGTSYNTQSTFKDFTSAKRAGGEVFGFAGSDREIPKGFPSTKDFQSLQNNSNEIFEYSKLFKNNWGYDTKKSTLTPNFQLNYGSTKNFKDDSKFGAIFSLTYRYDQRKREADQKAYVGQSLPEVFHDDQYSYNTNLGALANFAYSWKSNKISFKNLYNRILENQFTFREGKDDSGSEFYRTGDYLLQRSILTNQLSGEHILSDNSKLKLDWSLNYGRTDRYEPGYKRMEYSKDGIASISATSSSTADRAGNFNSTMTENSYGGALNLTLPIRLFSENDKLKAGYFNQLRDRNFNARVIGFIRNGNFDASLLKLPQDKIFDQANIRPNGFILNEITNGGDHYDAKAFLNAGYLMYDGFVMEKLRVIAGARLESYNLKLNSEDNGNPVGVDTTTISLLPSLNLIYNLDSKQSFRFAASQTVGRQEFREMAPFPFYDFNKNMNVRGNPNLKQSKTSNFDLGYAYYPTAGEVLSVGAFYKYFENPIEQALQLGNSGRSFNYTNSKSADVFGLEAEVRKNLKFIDERLDNFVINANGSYIYSKVIVPTTVNSTGKRKLQGQSPYLINAGLSYTTKNPNTTAITLLYNRVGPRIWAIGNAEDPDIYEYSRNILDLQLAQKFANSRAEVKLNYSDILNNKAYFYQKPKGSDPNAAFNKNTDNINRAEKYGSTVSLTLSYKFW</sequence>
<feature type="domain" description="Outer membrane protein beta-barrel" evidence="6">
    <location>
        <begin position="584"/>
        <end position="905"/>
    </location>
</feature>
<proteinExistence type="predicted"/>
<feature type="chain" id="PRO_5015943725" evidence="4">
    <location>
        <begin position="35"/>
        <end position="938"/>
    </location>
</feature>
<protein>
    <submittedName>
        <fullName evidence="7">TonB-dependent receptor</fullName>
    </submittedName>
</protein>
<evidence type="ECO:0000313" key="8">
    <source>
        <dbReference type="Proteomes" id="UP000251241"/>
    </source>
</evidence>
<feature type="signal peptide" evidence="4">
    <location>
        <begin position="1"/>
        <end position="34"/>
    </location>
</feature>
<keyword evidence="2" id="KW-0472">Membrane</keyword>
<evidence type="ECO:0000259" key="6">
    <source>
        <dbReference type="Pfam" id="PF14905"/>
    </source>
</evidence>
<dbReference type="GO" id="GO:0009279">
    <property type="term" value="C:cell outer membrane"/>
    <property type="evidence" value="ECO:0007669"/>
    <property type="project" value="UniProtKB-SubCell"/>
</dbReference>
<evidence type="ECO:0000256" key="1">
    <source>
        <dbReference type="ARBA" id="ARBA00004442"/>
    </source>
</evidence>
<keyword evidence="3" id="KW-0998">Cell outer membrane</keyword>
<dbReference type="Gene3D" id="2.170.130.10">
    <property type="entry name" value="TonB-dependent receptor, plug domain"/>
    <property type="match status" value="1"/>
</dbReference>
<dbReference type="InterPro" id="IPR041700">
    <property type="entry name" value="OMP_b-brl_3"/>
</dbReference>
<feature type="domain" description="TonB-dependent receptor plug" evidence="5">
    <location>
        <begin position="147"/>
        <end position="246"/>
    </location>
</feature>
<evidence type="ECO:0000256" key="4">
    <source>
        <dbReference type="SAM" id="SignalP"/>
    </source>
</evidence>
<dbReference type="InterPro" id="IPR036942">
    <property type="entry name" value="Beta-barrel_TonB_sf"/>
</dbReference>
<gene>
    <name evidence="7" type="ORF">NCTC11343_01526</name>
</gene>
<accession>A0A2X2L6W5</accession>
<dbReference type="InterPro" id="IPR008969">
    <property type="entry name" value="CarboxyPept-like_regulatory"/>
</dbReference>
<comment type="subcellular location">
    <subcellularLocation>
        <location evidence="1">Cell outer membrane</location>
    </subcellularLocation>
</comment>